<dbReference type="Pfam" id="PF03732">
    <property type="entry name" value="Retrotrans_gag"/>
    <property type="match status" value="1"/>
</dbReference>
<reference evidence="3 4" key="1">
    <citation type="submission" date="2016-04" db="EMBL/GenBank/DDBJ databases">
        <title>Evolutionary innovation and constraint leading to complex multicellularity in the Ascomycota.</title>
        <authorList>
            <person name="Cisse O."/>
            <person name="Nguyen A."/>
            <person name="Hewitt D.A."/>
            <person name="Jedd G."/>
            <person name="Stajich J.E."/>
        </authorList>
    </citation>
    <scope>NUCLEOTIDE SEQUENCE [LARGE SCALE GENOMIC DNA]</scope>
    <source>
        <strain evidence="3 4">DAH-3</strain>
    </source>
</reference>
<dbReference type="PANTHER" id="PTHR33223:SF6">
    <property type="entry name" value="CCHC-TYPE DOMAIN-CONTAINING PROTEIN"/>
    <property type="match status" value="1"/>
</dbReference>
<evidence type="ECO:0000313" key="4">
    <source>
        <dbReference type="Proteomes" id="UP000186594"/>
    </source>
</evidence>
<sequence length="185" mass="21582">MSHQSGTSDITPARALKSQLTRQVPKYSGKTDPTRWLRIFHKAAQADNWEESDMLNNMDLFLKKRALGVYESYISYTDTPSFRGLQKRFEFEFGISSGDQLRLQSRLFNIKQHTREPIRTYFQRFSKRLDRYSRSLQDSDAIAISPESSLLFGKQALSAFYQGLVKQDLQLFRRDRPGSLKLSER</sequence>
<feature type="domain" description="Retrotransposon gag" evidence="2">
    <location>
        <begin position="61"/>
        <end position="164"/>
    </location>
</feature>
<accession>A0A1U7LJD5</accession>
<dbReference type="EMBL" id="LXFE01002808">
    <property type="protein sequence ID" value="OLL22765.1"/>
    <property type="molecule type" value="Genomic_DNA"/>
</dbReference>
<evidence type="ECO:0000256" key="1">
    <source>
        <dbReference type="SAM" id="MobiDB-lite"/>
    </source>
</evidence>
<feature type="compositionally biased region" description="Polar residues" evidence="1">
    <location>
        <begin position="1"/>
        <end position="10"/>
    </location>
</feature>
<keyword evidence="4" id="KW-1185">Reference proteome</keyword>
<evidence type="ECO:0000259" key="2">
    <source>
        <dbReference type="Pfam" id="PF03732"/>
    </source>
</evidence>
<protein>
    <recommendedName>
        <fullName evidence="2">Retrotransposon gag domain-containing protein</fullName>
    </recommendedName>
</protein>
<dbReference type="Proteomes" id="UP000186594">
    <property type="component" value="Unassembled WGS sequence"/>
</dbReference>
<dbReference type="AlphaFoldDB" id="A0A1U7LJD5"/>
<organism evidence="3 4">
    <name type="scientific">Neolecta irregularis (strain DAH-3)</name>
    <dbReference type="NCBI Taxonomy" id="1198029"/>
    <lineage>
        <taxon>Eukaryota</taxon>
        <taxon>Fungi</taxon>
        <taxon>Dikarya</taxon>
        <taxon>Ascomycota</taxon>
        <taxon>Taphrinomycotina</taxon>
        <taxon>Neolectales</taxon>
        <taxon>Neolectaceae</taxon>
        <taxon>Neolecta</taxon>
    </lineage>
</organism>
<evidence type="ECO:0000313" key="3">
    <source>
        <dbReference type="EMBL" id="OLL22765.1"/>
    </source>
</evidence>
<dbReference type="PANTHER" id="PTHR33223">
    <property type="entry name" value="CCHC-TYPE DOMAIN-CONTAINING PROTEIN"/>
    <property type="match status" value="1"/>
</dbReference>
<proteinExistence type="predicted"/>
<comment type="caution">
    <text evidence="3">The sequence shown here is derived from an EMBL/GenBank/DDBJ whole genome shotgun (WGS) entry which is preliminary data.</text>
</comment>
<gene>
    <name evidence="3" type="ORF">NEOLI_005369</name>
</gene>
<dbReference type="InterPro" id="IPR005162">
    <property type="entry name" value="Retrotrans_gag_dom"/>
</dbReference>
<feature type="region of interest" description="Disordered" evidence="1">
    <location>
        <begin position="1"/>
        <end position="27"/>
    </location>
</feature>
<name>A0A1U7LJD5_NEOID</name>